<dbReference type="Proteomes" id="UP001283361">
    <property type="component" value="Unassembled WGS sequence"/>
</dbReference>
<feature type="transmembrane region" description="Helical" evidence="10">
    <location>
        <begin position="565"/>
        <end position="587"/>
    </location>
</feature>
<feature type="transmembrane region" description="Helical" evidence="10">
    <location>
        <begin position="424"/>
        <end position="443"/>
    </location>
</feature>
<dbReference type="InterPro" id="IPR017871">
    <property type="entry name" value="ABC_transporter-like_CS"/>
</dbReference>
<evidence type="ECO:0000259" key="11">
    <source>
        <dbReference type="PROSITE" id="PS50893"/>
    </source>
</evidence>
<comment type="subcellular location">
    <subcellularLocation>
        <location evidence="1">Membrane</location>
        <topology evidence="1">Multi-pass membrane protein</topology>
    </subcellularLocation>
</comment>
<name>A0AAE1DFM5_9GAST</name>
<reference evidence="12" key="1">
    <citation type="journal article" date="2023" name="G3 (Bethesda)">
        <title>A reference genome for the long-term kleptoplast-retaining sea slug Elysia crispata morphotype clarki.</title>
        <authorList>
            <person name="Eastman K.E."/>
            <person name="Pendleton A.L."/>
            <person name="Shaikh M.A."/>
            <person name="Suttiyut T."/>
            <person name="Ogas R."/>
            <person name="Tomko P."/>
            <person name="Gavelis G."/>
            <person name="Widhalm J.R."/>
            <person name="Wisecaver J.H."/>
        </authorList>
    </citation>
    <scope>NUCLEOTIDE SEQUENCE</scope>
    <source>
        <strain evidence="12">ECLA1</strain>
    </source>
</reference>
<evidence type="ECO:0000313" key="12">
    <source>
        <dbReference type="EMBL" id="KAK3767683.1"/>
    </source>
</evidence>
<dbReference type="GO" id="GO:0005524">
    <property type="term" value="F:ATP binding"/>
    <property type="evidence" value="ECO:0007669"/>
    <property type="project" value="UniProtKB-KW"/>
</dbReference>
<dbReference type="PANTHER" id="PTHR48041:SF139">
    <property type="entry name" value="PROTEIN SCARLET"/>
    <property type="match status" value="1"/>
</dbReference>
<evidence type="ECO:0000256" key="7">
    <source>
        <dbReference type="ARBA" id="ARBA00022989"/>
    </source>
</evidence>
<comment type="similarity">
    <text evidence="2">Belongs to the ABC transporter superfamily. ABCG family. Eye pigment precursor importer (TC 3.A.1.204) subfamily.</text>
</comment>
<dbReference type="AlphaFoldDB" id="A0AAE1DFM5"/>
<dbReference type="InterPro" id="IPR013525">
    <property type="entry name" value="ABC2_TM"/>
</dbReference>
<keyword evidence="3" id="KW-0813">Transport</keyword>
<evidence type="ECO:0000256" key="8">
    <source>
        <dbReference type="ARBA" id="ARBA00023136"/>
    </source>
</evidence>
<gene>
    <name evidence="12" type="ORF">RRG08_022717</name>
</gene>
<dbReference type="InterPro" id="IPR027417">
    <property type="entry name" value="P-loop_NTPase"/>
</dbReference>
<evidence type="ECO:0000256" key="2">
    <source>
        <dbReference type="ARBA" id="ARBA00005814"/>
    </source>
</evidence>
<dbReference type="GO" id="GO:0140359">
    <property type="term" value="F:ABC-type transporter activity"/>
    <property type="evidence" value="ECO:0007669"/>
    <property type="project" value="InterPro"/>
</dbReference>
<feature type="compositionally biased region" description="Basic and acidic residues" evidence="9">
    <location>
        <begin position="23"/>
        <end position="33"/>
    </location>
</feature>
<dbReference type="SUPFAM" id="SSF52540">
    <property type="entry name" value="P-loop containing nucleoside triphosphate hydrolases"/>
    <property type="match status" value="1"/>
</dbReference>
<dbReference type="GO" id="GO:0005886">
    <property type="term" value="C:plasma membrane"/>
    <property type="evidence" value="ECO:0007669"/>
    <property type="project" value="TreeGrafter"/>
</dbReference>
<feature type="transmembrane region" description="Helical" evidence="10">
    <location>
        <begin position="666"/>
        <end position="686"/>
    </location>
</feature>
<dbReference type="Pfam" id="PF01061">
    <property type="entry name" value="ABC2_membrane"/>
    <property type="match status" value="1"/>
</dbReference>
<dbReference type="InterPro" id="IPR043926">
    <property type="entry name" value="ABCG_dom"/>
</dbReference>
<sequence length="693" mass="77113">MAEEKRSLLGGANSNRRRGRRRQYTEPDQRHISIEMSHSSSYKERSLGSSSRTPRLSDAFEQSAQYQISLAWKDITVKVNIPGKRGFSFGEAVPPEQKTILRNASGIAAPGCLLAIIGASGSGKSTLLNVLTQRNTKDYIIGGEMFLNGVLLSPGAIRNISAYVQQSDMFMDTLTVREQLQFRALLRMDRKLDRDARLARVENVIHEMGLSEVANYTIGATGGGKKGISGGERKRLAFACESLTNPPIFFCDEPMSGLDSFMAQSILVTLRDMAKRGRCILCTVHQPSSELFAMFNHVLILSAGRTAFMGTTTDCLKFFNQIKYPCPSHYNPSDHYILTLAIIPGKDAECYKKSGAICDAFERSEQAKSILAEIEEQKQEEQLLDHVVIADVTGESRYASAWSVQLTNLFWRAWVCQFRDSTVVSIKIFQCVALGMLMGLIWFRTDVNQKGVNNFNAAILEMMLCVCMNTVLNVIMTFPHEIALVKREYGTGIYDAGLYFISKTISEFPLYLFIGLLLQVLVYWMTGMNDSGDAFVFSLLVTAFVVVNSICTGLVISVVAGNYDVAIVIGSPILLLQMLFSGFMINLKDIPDYLKWMNEITFTKNAYRLLMVNQWNGYDTIPCPNSTDIPANISIAEKCARLACPYTSGQAVLDYISIEDEMGHDLLQMSVLAVGFYLVALVGLIIRARLSRE</sequence>
<proteinExistence type="inferred from homology"/>
<keyword evidence="8 10" id="KW-0472">Membrane</keyword>
<dbReference type="Pfam" id="PF19055">
    <property type="entry name" value="ABC2_membrane_7"/>
    <property type="match status" value="1"/>
</dbReference>
<evidence type="ECO:0000256" key="5">
    <source>
        <dbReference type="ARBA" id="ARBA00022741"/>
    </source>
</evidence>
<keyword evidence="5" id="KW-0547">Nucleotide-binding</keyword>
<dbReference type="GO" id="GO:0016887">
    <property type="term" value="F:ATP hydrolysis activity"/>
    <property type="evidence" value="ECO:0007669"/>
    <property type="project" value="InterPro"/>
</dbReference>
<dbReference type="Pfam" id="PF00005">
    <property type="entry name" value="ABC_tran"/>
    <property type="match status" value="1"/>
</dbReference>
<evidence type="ECO:0000256" key="6">
    <source>
        <dbReference type="ARBA" id="ARBA00022840"/>
    </source>
</evidence>
<keyword evidence="4 10" id="KW-0812">Transmembrane</keyword>
<evidence type="ECO:0000256" key="1">
    <source>
        <dbReference type="ARBA" id="ARBA00004141"/>
    </source>
</evidence>
<protein>
    <recommendedName>
        <fullName evidence="11">ABC transporter domain-containing protein</fullName>
    </recommendedName>
</protein>
<dbReference type="InterPro" id="IPR003593">
    <property type="entry name" value="AAA+_ATPase"/>
</dbReference>
<dbReference type="SMART" id="SM00382">
    <property type="entry name" value="AAA"/>
    <property type="match status" value="1"/>
</dbReference>
<evidence type="ECO:0000256" key="4">
    <source>
        <dbReference type="ARBA" id="ARBA00022692"/>
    </source>
</evidence>
<evidence type="ECO:0000256" key="9">
    <source>
        <dbReference type="SAM" id="MobiDB-lite"/>
    </source>
</evidence>
<dbReference type="PROSITE" id="PS00211">
    <property type="entry name" value="ABC_TRANSPORTER_1"/>
    <property type="match status" value="1"/>
</dbReference>
<feature type="domain" description="ABC transporter" evidence="11">
    <location>
        <begin position="70"/>
        <end position="328"/>
    </location>
</feature>
<keyword evidence="7 10" id="KW-1133">Transmembrane helix</keyword>
<evidence type="ECO:0000256" key="10">
    <source>
        <dbReference type="SAM" id="Phobius"/>
    </source>
</evidence>
<feature type="transmembrane region" description="Helical" evidence="10">
    <location>
        <begin position="508"/>
        <end position="525"/>
    </location>
</feature>
<evidence type="ECO:0000256" key="3">
    <source>
        <dbReference type="ARBA" id="ARBA00022448"/>
    </source>
</evidence>
<keyword evidence="6" id="KW-0067">ATP-binding</keyword>
<dbReference type="Gene3D" id="3.40.50.300">
    <property type="entry name" value="P-loop containing nucleotide triphosphate hydrolases"/>
    <property type="match status" value="1"/>
</dbReference>
<dbReference type="InterPro" id="IPR003439">
    <property type="entry name" value="ABC_transporter-like_ATP-bd"/>
</dbReference>
<comment type="caution">
    <text evidence="12">The sequence shown here is derived from an EMBL/GenBank/DDBJ whole genome shotgun (WGS) entry which is preliminary data.</text>
</comment>
<dbReference type="EMBL" id="JAWDGP010004118">
    <property type="protein sequence ID" value="KAK3767683.1"/>
    <property type="molecule type" value="Genomic_DNA"/>
</dbReference>
<keyword evidence="13" id="KW-1185">Reference proteome</keyword>
<organism evidence="12 13">
    <name type="scientific">Elysia crispata</name>
    <name type="common">lettuce slug</name>
    <dbReference type="NCBI Taxonomy" id="231223"/>
    <lineage>
        <taxon>Eukaryota</taxon>
        <taxon>Metazoa</taxon>
        <taxon>Spiralia</taxon>
        <taxon>Lophotrochozoa</taxon>
        <taxon>Mollusca</taxon>
        <taxon>Gastropoda</taxon>
        <taxon>Heterobranchia</taxon>
        <taxon>Euthyneura</taxon>
        <taxon>Panpulmonata</taxon>
        <taxon>Sacoglossa</taxon>
        <taxon>Placobranchoidea</taxon>
        <taxon>Plakobranchidae</taxon>
        <taxon>Elysia</taxon>
    </lineage>
</organism>
<feature type="transmembrane region" description="Helical" evidence="10">
    <location>
        <begin position="537"/>
        <end position="559"/>
    </location>
</feature>
<evidence type="ECO:0000313" key="13">
    <source>
        <dbReference type="Proteomes" id="UP001283361"/>
    </source>
</evidence>
<dbReference type="PANTHER" id="PTHR48041">
    <property type="entry name" value="ABC TRANSPORTER G FAMILY MEMBER 28"/>
    <property type="match status" value="1"/>
</dbReference>
<dbReference type="PROSITE" id="PS50893">
    <property type="entry name" value="ABC_TRANSPORTER_2"/>
    <property type="match status" value="1"/>
</dbReference>
<dbReference type="CDD" id="cd03213">
    <property type="entry name" value="ABCG_EPDR"/>
    <property type="match status" value="1"/>
</dbReference>
<feature type="region of interest" description="Disordered" evidence="9">
    <location>
        <begin position="1"/>
        <end position="54"/>
    </location>
</feature>
<dbReference type="InterPro" id="IPR050352">
    <property type="entry name" value="ABCG_transporters"/>
</dbReference>
<accession>A0AAE1DFM5</accession>